<evidence type="ECO:0000256" key="10">
    <source>
        <dbReference type="SAM" id="MobiDB-lite"/>
    </source>
</evidence>
<keyword evidence="5 9" id="KW-0297">G-protein coupled receptor</keyword>
<gene>
    <name evidence="13" type="ORF">Fcan01_07668</name>
</gene>
<evidence type="ECO:0000256" key="3">
    <source>
        <dbReference type="ARBA" id="ARBA00022692"/>
    </source>
</evidence>
<evidence type="ECO:0000256" key="6">
    <source>
        <dbReference type="ARBA" id="ARBA00023136"/>
    </source>
</evidence>
<feature type="compositionally biased region" description="Low complexity" evidence="10">
    <location>
        <begin position="553"/>
        <end position="577"/>
    </location>
</feature>
<sequence>MEKRIRKQKLCATVNLQQLLLGRQDEERRDNGLNWVDGVGVSEEESIGESSRKYDIFKSWIQVDEMDNFTLISLEFNKTTSYGSDVVDAMYGVEGGSIVTTSGKEFMSDDKELPYGLRVICIISLFLIFTIGAIGNLMVIVVIGWSRDMRTSTNIFLVNLSIADMLVLIVCAPTFLIEVTHHPDRWILGYHLCKFIPLLEAVVANASVLTVLSLCFERYYAICRPLRANYICTKSRAVCISVAAWVFASFITSPMIFMTSYSEGVNERDQWTARCDVMAGSFWADFYTISTIILLFMVPCVILLVTYGVIANRLRSSENDHPSCNVKNENHKARKQVVVMLFCITILFFIFLIPFRILTLFVLLADTEVLGNHIEAYNYFLYSSRIMLYLNSCCNPILYNLFSSKFRSSFLRLCNRHRKPSPFTRNGTFLTNTTNSTNQSINLGHQSGLVISTNGKKGSDDRSPELNGSLMLKKNGVSDGKTLKNYLLSQSHSASANGFLISHRTPGALYNGIGTTVAANGQSSFHPFQKSPPSSSVRGNATNSSVKMHKLSDLSSSSSSATNSKSGNNNYTSTTTTFGGTMSIKSDAIYSAYIPGRRSETVL</sequence>
<keyword evidence="4 11" id="KW-1133">Transmembrane helix</keyword>
<keyword evidence="8 9" id="KW-0807">Transducer</keyword>
<evidence type="ECO:0000313" key="14">
    <source>
        <dbReference type="Proteomes" id="UP000198287"/>
    </source>
</evidence>
<feature type="compositionally biased region" description="Polar residues" evidence="10">
    <location>
        <begin position="523"/>
        <end position="546"/>
    </location>
</feature>
<comment type="similarity">
    <text evidence="2 9">Belongs to the G-protein coupled receptor 1 family.</text>
</comment>
<dbReference type="PRINTS" id="PR00237">
    <property type="entry name" value="GPCRRHODOPSN"/>
</dbReference>
<evidence type="ECO:0000256" key="9">
    <source>
        <dbReference type="RuleBase" id="RU000688"/>
    </source>
</evidence>
<keyword evidence="6 11" id="KW-0472">Membrane</keyword>
<dbReference type="InterPro" id="IPR017452">
    <property type="entry name" value="GPCR_Rhodpsn_7TM"/>
</dbReference>
<dbReference type="InterPro" id="IPR000276">
    <property type="entry name" value="GPCR_Rhodpsn"/>
</dbReference>
<evidence type="ECO:0000256" key="7">
    <source>
        <dbReference type="ARBA" id="ARBA00023170"/>
    </source>
</evidence>
<dbReference type="SMART" id="SM01381">
    <property type="entry name" value="7TM_GPCR_Srsx"/>
    <property type="match status" value="1"/>
</dbReference>
<feature type="transmembrane region" description="Helical" evidence="11">
    <location>
        <begin position="155"/>
        <end position="175"/>
    </location>
</feature>
<dbReference type="PROSITE" id="PS00237">
    <property type="entry name" value="G_PROTEIN_RECEP_F1_1"/>
    <property type="match status" value="1"/>
</dbReference>
<evidence type="ECO:0000256" key="11">
    <source>
        <dbReference type="SAM" id="Phobius"/>
    </source>
</evidence>
<keyword evidence="7 9" id="KW-0675">Receptor</keyword>
<feature type="region of interest" description="Disordered" evidence="10">
    <location>
        <begin position="523"/>
        <end position="577"/>
    </location>
</feature>
<evidence type="ECO:0000259" key="12">
    <source>
        <dbReference type="PROSITE" id="PS50262"/>
    </source>
</evidence>
<dbReference type="PANTHER" id="PTHR24243">
    <property type="entry name" value="G-PROTEIN COUPLED RECEPTOR"/>
    <property type="match status" value="1"/>
</dbReference>
<feature type="transmembrane region" description="Helical" evidence="11">
    <location>
        <begin position="115"/>
        <end position="143"/>
    </location>
</feature>
<dbReference type="GO" id="GO:0005886">
    <property type="term" value="C:plasma membrane"/>
    <property type="evidence" value="ECO:0007669"/>
    <property type="project" value="TreeGrafter"/>
</dbReference>
<dbReference type="STRING" id="158441.A0A226EN68"/>
<dbReference type="PANTHER" id="PTHR24243:SF233">
    <property type="entry name" value="THYROTROPIN-RELEASING HORMONE RECEPTOR"/>
    <property type="match status" value="1"/>
</dbReference>
<dbReference type="OMA" id="NENHKAR"/>
<keyword evidence="3 9" id="KW-0812">Transmembrane</keyword>
<feature type="transmembrane region" description="Helical" evidence="11">
    <location>
        <begin position="286"/>
        <end position="310"/>
    </location>
</feature>
<feature type="domain" description="G-protein coupled receptors family 1 profile" evidence="12">
    <location>
        <begin position="135"/>
        <end position="399"/>
    </location>
</feature>
<dbReference type="Pfam" id="PF00001">
    <property type="entry name" value="7tm_1"/>
    <property type="match status" value="1"/>
</dbReference>
<protein>
    <submittedName>
        <fullName evidence="13">Thyrotropin-releasing hormone receptor</fullName>
    </submittedName>
</protein>
<evidence type="ECO:0000256" key="1">
    <source>
        <dbReference type="ARBA" id="ARBA00004141"/>
    </source>
</evidence>
<dbReference type="Proteomes" id="UP000198287">
    <property type="component" value="Unassembled WGS sequence"/>
</dbReference>
<keyword evidence="14" id="KW-1185">Reference proteome</keyword>
<dbReference type="PROSITE" id="PS50262">
    <property type="entry name" value="G_PROTEIN_RECEP_F1_2"/>
    <property type="match status" value="1"/>
</dbReference>
<evidence type="ECO:0000313" key="13">
    <source>
        <dbReference type="EMBL" id="OXA58730.1"/>
    </source>
</evidence>
<evidence type="ECO:0000256" key="5">
    <source>
        <dbReference type="ARBA" id="ARBA00023040"/>
    </source>
</evidence>
<evidence type="ECO:0000256" key="4">
    <source>
        <dbReference type="ARBA" id="ARBA00022989"/>
    </source>
</evidence>
<reference evidence="13 14" key="1">
    <citation type="submission" date="2015-12" db="EMBL/GenBank/DDBJ databases">
        <title>The genome of Folsomia candida.</title>
        <authorList>
            <person name="Faddeeva A."/>
            <person name="Derks M.F."/>
            <person name="Anvar Y."/>
            <person name="Smit S."/>
            <person name="Van Straalen N."/>
            <person name="Roelofs D."/>
        </authorList>
    </citation>
    <scope>NUCLEOTIDE SEQUENCE [LARGE SCALE GENOMIC DNA]</scope>
    <source>
        <strain evidence="13 14">VU population</strain>
        <tissue evidence="13">Whole body</tissue>
    </source>
</reference>
<feature type="transmembrane region" description="Helical" evidence="11">
    <location>
        <begin position="337"/>
        <end position="359"/>
    </location>
</feature>
<name>A0A226EN68_FOLCA</name>
<feature type="transmembrane region" description="Helical" evidence="11">
    <location>
        <begin position="195"/>
        <end position="216"/>
    </location>
</feature>
<organism evidence="13 14">
    <name type="scientific">Folsomia candida</name>
    <name type="common">Springtail</name>
    <dbReference type="NCBI Taxonomy" id="158441"/>
    <lineage>
        <taxon>Eukaryota</taxon>
        <taxon>Metazoa</taxon>
        <taxon>Ecdysozoa</taxon>
        <taxon>Arthropoda</taxon>
        <taxon>Hexapoda</taxon>
        <taxon>Collembola</taxon>
        <taxon>Entomobryomorpha</taxon>
        <taxon>Isotomoidea</taxon>
        <taxon>Isotomidae</taxon>
        <taxon>Proisotominae</taxon>
        <taxon>Folsomia</taxon>
    </lineage>
</organism>
<comment type="subcellular location">
    <subcellularLocation>
        <location evidence="1">Membrane</location>
        <topology evidence="1">Multi-pass membrane protein</topology>
    </subcellularLocation>
</comment>
<dbReference type="OrthoDB" id="10036964at2759"/>
<proteinExistence type="inferred from homology"/>
<comment type="caution">
    <text evidence="13">The sequence shown here is derived from an EMBL/GenBank/DDBJ whole genome shotgun (WGS) entry which is preliminary data.</text>
</comment>
<dbReference type="EMBL" id="LNIX01000003">
    <property type="protein sequence ID" value="OXA58730.1"/>
    <property type="molecule type" value="Genomic_DNA"/>
</dbReference>
<accession>A0A226EN68</accession>
<dbReference type="Gene3D" id="1.20.1070.10">
    <property type="entry name" value="Rhodopsin 7-helix transmembrane proteins"/>
    <property type="match status" value="1"/>
</dbReference>
<dbReference type="AlphaFoldDB" id="A0A226EN68"/>
<feature type="transmembrane region" description="Helical" evidence="11">
    <location>
        <begin position="237"/>
        <end position="257"/>
    </location>
</feature>
<evidence type="ECO:0000256" key="8">
    <source>
        <dbReference type="ARBA" id="ARBA00023224"/>
    </source>
</evidence>
<evidence type="ECO:0000256" key="2">
    <source>
        <dbReference type="ARBA" id="ARBA00010663"/>
    </source>
</evidence>
<dbReference type="SUPFAM" id="SSF81321">
    <property type="entry name" value="Family A G protein-coupled receptor-like"/>
    <property type="match status" value="1"/>
</dbReference>
<dbReference type="GO" id="GO:0004930">
    <property type="term" value="F:G protein-coupled receptor activity"/>
    <property type="evidence" value="ECO:0007669"/>
    <property type="project" value="UniProtKB-KW"/>
</dbReference>